<keyword evidence="1" id="KW-0614">Plasmid</keyword>
<dbReference type="AlphaFoldDB" id="A0A4Y1MQZ9"/>
<protein>
    <submittedName>
        <fullName evidence="1">Uncharacterized protein</fullName>
    </submittedName>
</protein>
<reference evidence="1" key="1">
    <citation type="submission" date="2017-12" db="EMBL/GenBank/DDBJ databases">
        <authorList>
            <person name="Martens C."/>
            <person name="Dahlstrom E."/>
            <person name="Barbian K."/>
            <person name="Sykora L."/>
            <person name="Ricklefs S."/>
            <person name="Bruno D."/>
            <person name="Anzick I."/>
            <person name="Myles I."/>
            <person name="Datta S.K."/>
        </authorList>
    </citation>
    <scope>NUCLEOTIDE SEQUENCE</scope>
    <source>
        <strain evidence="1">AD2</strain>
        <plasmid evidence="1">p1-AD2</plasmid>
    </source>
</reference>
<accession>A0A4Y1MQZ9</accession>
<proteinExistence type="predicted"/>
<name>A0A4Y1MQZ9_9PROT</name>
<dbReference type="EMBL" id="CP025188">
    <property type="protein sequence ID" value="AWV20338.1"/>
    <property type="molecule type" value="Genomic_DNA"/>
</dbReference>
<geneLocation type="plasmid" evidence="1">
    <name>p1-AD2</name>
</geneLocation>
<dbReference type="RefSeq" id="WP_168550280.1">
    <property type="nucleotide sequence ID" value="NZ_CP025188.1"/>
</dbReference>
<evidence type="ECO:0000313" key="1">
    <source>
        <dbReference type="EMBL" id="AWV20338.1"/>
    </source>
</evidence>
<organism evidence="1">
    <name type="scientific">Roseomonas mucosa</name>
    <dbReference type="NCBI Taxonomy" id="207340"/>
    <lineage>
        <taxon>Bacteria</taxon>
        <taxon>Pseudomonadati</taxon>
        <taxon>Pseudomonadota</taxon>
        <taxon>Alphaproteobacteria</taxon>
        <taxon>Acetobacterales</taxon>
        <taxon>Roseomonadaceae</taxon>
        <taxon>Roseomonas</taxon>
    </lineage>
</organism>
<sequence length="99" mass="11015">MSASTVDILGEVTSSIREELSHQRANGVPLKAAWHAVARALGCISPRRAKAIHYGEVSEEDIRAREWLAATELRNRRRRARIAAARTLLAQENPHDPNP</sequence>
<gene>
    <name evidence="1" type="ORF">RADP37_05454</name>
</gene>